<dbReference type="InterPro" id="IPR037923">
    <property type="entry name" value="HTH-like"/>
</dbReference>
<keyword evidence="3" id="KW-0804">Transcription</keyword>
<dbReference type="GO" id="GO:0003700">
    <property type="term" value="F:DNA-binding transcription factor activity"/>
    <property type="evidence" value="ECO:0007669"/>
    <property type="project" value="InterPro"/>
</dbReference>
<dbReference type="InterPro" id="IPR009057">
    <property type="entry name" value="Homeodomain-like_sf"/>
</dbReference>
<dbReference type="InterPro" id="IPR018060">
    <property type="entry name" value="HTH_AraC"/>
</dbReference>
<dbReference type="Pfam" id="PF12833">
    <property type="entry name" value="HTH_18"/>
    <property type="match status" value="1"/>
</dbReference>
<dbReference type="Pfam" id="PF02311">
    <property type="entry name" value="AraC_binding"/>
    <property type="match status" value="1"/>
</dbReference>
<dbReference type="SMART" id="SM00342">
    <property type="entry name" value="HTH_ARAC"/>
    <property type="match status" value="1"/>
</dbReference>
<organism evidence="5 6">
    <name type="scientific">Myroides marinus</name>
    <dbReference type="NCBI Taxonomy" id="703342"/>
    <lineage>
        <taxon>Bacteria</taxon>
        <taxon>Pseudomonadati</taxon>
        <taxon>Bacteroidota</taxon>
        <taxon>Flavobacteriia</taxon>
        <taxon>Flavobacteriales</taxon>
        <taxon>Flavobacteriaceae</taxon>
        <taxon>Myroides</taxon>
    </lineage>
</organism>
<dbReference type="PANTHER" id="PTHR43280">
    <property type="entry name" value="ARAC-FAMILY TRANSCRIPTIONAL REGULATOR"/>
    <property type="match status" value="1"/>
</dbReference>
<feature type="domain" description="HTH araC/xylS-type" evidence="4">
    <location>
        <begin position="191"/>
        <end position="289"/>
    </location>
</feature>
<dbReference type="AlphaFoldDB" id="A0A165RZC4"/>
<dbReference type="InterPro" id="IPR014710">
    <property type="entry name" value="RmlC-like_jellyroll"/>
</dbReference>
<dbReference type="Proteomes" id="UP000076630">
    <property type="component" value="Unassembled WGS sequence"/>
</dbReference>
<evidence type="ECO:0000259" key="4">
    <source>
        <dbReference type="PROSITE" id="PS01124"/>
    </source>
</evidence>
<dbReference type="PANTHER" id="PTHR43280:SF32">
    <property type="entry name" value="TRANSCRIPTIONAL REGULATORY PROTEIN"/>
    <property type="match status" value="1"/>
</dbReference>
<evidence type="ECO:0000256" key="3">
    <source>
        <dbReference type="ARBA" id="ARBA00023163"/>
    </source>
</evidence>
<dbReference type="EMBL" id="LQNU01000058">
    <property type="protein sequence ID" value="KZE79888.1"/>
    <property type="molecule type" value="Genomic_DNA"/>
</dbReference>
<accession>A0A165RZC4</accession>
<protein>
    <submittedName>
        <fullName evidence="5">AraC family transcriptional regulator</fullName>
    </submittedName>
</protein>
<dbReference type="SUPFAM" id="SSF51215">
    <property type="entry name" value="Regulatory protein AraC"/>
    <property type="match status" value="1"/>
</dbReference>
<dbReference type="OrthoDB" id="1096411at2"/>
<dbReference type="RefSeq" id="WP_038988309.1">
    <property type="nucleotide sequence ID" value="NZ_JACAJN010000011.1"/>
</dbReference>
<comment type="caution">
    <text evidence="5">The sequence shown here is derived from an EMBL/GenBank/DDBJ whole genome shotgun (WGS) entry which is preliminary data.</text>
</comment>
<reference evidence="5 6" key="1">
    <citation type="submission" date="2016-01" db="EMBL/GenBank/DDBJ databases">
        <title>Whole genome sequencing of Myroides marinus L41.</title>
        <authorList>
            <person name="Hong K.W."/>
        </authorList>
    </citation>
    <scope>NUCLEOTIDE SEQUENCE [LARGE SCALE GENOMIC DNA]</scope>
    <source>
        <strain evidence="5 6">L41</strain>
    </source>
</reference>
<sequence length="291" mass="34137">MEEITILQMRDLTDEVKGADFYANTIPQHLITNHNHVEKPHRHDFYVCMIFTQGSGTHEIDFHSYEIKPGAIFVLAPGQTHSWVLSDDIDGYIFFHTQEFFDLYFVRETIREYPVFRSSYYPNGLIIEGQDKLILESVFKRIAEEVDGNRWKKNTVLVNLASLLYIEFNRLILAGDSFVAVSNLQYNNHLQHFEDLLEKNFQTEKSAAVYAEWMNMTQKHLNRVCKTLVDKTTTDIIIDRVILEAKRMLIYTGKSFNEIGSMLGYDDYSYFSKVFKKKVGYTPKEFLKKYN</sequence>
<dbReference type="SUPFAM" id="SSF46689">
    <property type="entry name" value="Homeodomain-like"/>
    <property type="match status" value="1"/>
</dbReference>
<dbReference type="Gene3D" id="2.60.120.10">
    <property type="entry name" value="Jelly Rolls"/>
    <property type="match status" value="1"/>
</dbReference>
<keyword evidence="1" id="KW-0805">Transcription regulation</keyword>
<keyword evidence="2" id="KW-0238">DNA-binding</keyword>
<dbReference type="GO" id="GO:0043565">
    <property type="term" value="F:sequence-specific DNA binding"/>
    <property type="evidence" value="ECO:0007669"/>
    <property type="project" value="InterPro"/>
</dbReference>
<dbReference type="PROSITE" id="PS01124">
    <property type="entry name" value="HTH_ARAC_FAMILY_2"/>
    <property type="match status" value="1"/>
</dbReference>
<dbReference type="InterPro" id="IPR020449">
    <property type="entry name" value="Tscrpt_reg_AraC-type_HTH"/>
</dbReference>
<keyword evidence="6" id="KW-1185">Reference proteome</keyword>
<evidence type="ECO:0000256" key="2">
    <source>
        <dbReference type="ARBA" id="ARBA00023125"/>
    </source>
</evidence>
<evidence type="ECO:0000313" key="6">
    <source>
        <dbReference type="Proteomes" id="UP000076630"/>
    </source>
</evidence>
<dbReference type="InterPro" id="IPR003313">
    <property type="entry name" value="AraC-bd"/>
</dbReference>
<gene>
    <name evidence="5" type="ORF">AV926_10535</name>
</gene>
<dbReference type="Gene3D" id="1.10.10.60">
    <property type="entry name" value="Homeodomain-like"/>
    <property type="match status" value="1"/>
</dbReference>
<evidence type="ECO:0000256" key="1">
    <source>
        <dbReference type="ARBA" id="ARBA00023015"/>
    </source>
</evidence>
<proteinExistence type="predicted"/>
<dbReference type="PRINTS" id="PR00032">
    <property type="entry name" value="HTHARAC"/>
</dbReference>
<name>A0A165RZC4_9FLAO</name>
<evidence type="ECO:0000313" key="5">
    <source>
        <dbReference type="EMBL" id="KZE79888.1"/>
    </source>
</evidence>